<dbReference type="InterPro" id="IPR021255">
    <property type="entry name" value="DUF2807"/>
</dbReference>
<reference evidence="3" key="2">
    <citation type="submission" date="2020-10" db="EMBL/GenBank/DDBJ databases">
        <title>Mucilaginibacter sp. nov., isolated from soil.</title>
        <authorList>
            <person name="Jeon C.O."/>
        </authorList>
    </citation>
    <scope>NUCLEOTIDE SEQUENCE</scope>
    <source>
        <strain evidence="3">R11</strain>
    </source>
</reference>
<proteinExistence type="predicted"/>
<feature type="chain" id="PRO_5037409043" description="Putative auto-transporter adhesin head GIN domain-containing protein" evidence="1">
    <location>
        <begin position="24"/>
        <end position="238"/>
    </location>
</feature>
<feature type="domain" description="Putative auto-transporter adhesin head GIN" evidence="2">
    <location>
        <begin position="36"/>
        <end position="223"/>
    </location>
</feature>
<dbReference type="Proteomes" id="UP000638732">
    <property type="component" value="Unassembled WGS sequence"/>
</dbReference>
<evidence type="ECO:0000313" key="3">
    <source>
        <dbReference type="EMBL" id="NCD70459.1"/>
    </source>
</evidence>
<reference evidence="3" key="1">
    <citation type="submission" date="2020-01" db="EMBL/GenBank/DDBJ databases">
        <authorList>
            <person name="Seo Y.L."/>
        </authorList>
    </citation>
    <scope>NUCLEOTIDE SEQUENCE</scope>
    <source>
        <strain evidence="3">R11</strain>
    </source>
</reference>
<gene>
    <name evidence="3" type="ORF">GSY63_13910</name>
</gene>
<evidence type="ECO:0000256" key="1">
    <source>
        <dbReference type="SAM" id="SignalP"/>
    </source>
</evidence>
<dbReference type="EMBL" id="WWEO01000043">
    <property type="protein sequence ID" value="NCD70459.1"/>
    <property type="molecule type" value="Genomic_DNA"/>
</dbReference>
<dbReference type="Gene3D" id="2.160.20.120">
    <property type="match status" value="1"/>
</dbReference>
<dbReference type="Pfam" id="PF10988">
    <property type="entry name" value="DUF2807"/>
    <property type="match status" value="1"/>
</dbReference>
<accession>A0A965ZG72</accession>
<keyword evidence="1" id="KW-0732">Signal</keyword>
<evidence type="ECO:0000313" key="4">
    <source>
        <dbReference type="Proteomes" id="UP000638732"/>
    </source>
</evidence>
<protein>
    <recommendedName>
        <fullName evidence="2">Putative auto-transporter adhesin head GIN domain-containing protein</fullName>
    </recommendedName>
</protein>
<sequence length="238" mass="24369">MKKSIFGLFAAVLVMAATLKASAQDASQQTRNVSGYSKIGIGGPFKTRIIMGDKEGVVLNIDADYIDKVETVVENGALKVQFKKSTFNWSQSYNIKTANVTIYAKSLSGLANSGSGSVTVEGAISSPDFALALSGSGSINIPTVKATGEFKTTISGSGSITIAGSAPSVSAVISGSGEIKAKEFSTQNASVTISGSGNVYLKADKQINATLVGSGSVFYSGNAQVNSHKVGSGTVQKM</sequence>
<dbReference type="PANTHER" id="PTHR39200:SF1">
    <property type="entry name" value="AUTO-TRANSPORTER ADHESIN HEAD GIN DOMAIN-CONTAINING PROTEIN-RELATED"/>
    <property type="match status" value="1"/>
</dbReference>
<dbReference type="AlphaFoldDB" id="A0A965ZG72"/>
<comment type="caution">
    <text evidence="3">The sequence shown here is derived from an EMBL/GenBank/DDBJ whole genome shotgun (WGS) entry which is preliminary data.</text>
</comment>
<dbReference type="PANTHER" id="PTHR39200">
    <property type="entry name" value="HYPOTHETICAL EXPORTED PROTEIN"/>
    <property type="match status" value="1"/>
</dbReference>
<feature type="signal peptide" evidence="1">
    <location>
        <begin position="1"/>
        <end position="23"/>
    </location>
</feature>
<dbReference type="RefSeq" id="WP_166586436.1">
    <property type="nucleotide sequence ID" value="NZ_WWEO01000043.1"/>
</dbReference>
<keyword evidence="4" id="KW-1185">Reference proteome</keyword>
<evidence type="ECO:0000259" key="2">
    <source>
        <dbReference type="Pfam" id="PF10988"/>
    </source>
</evidence>
<name>A0A965ZG72_9SPHI</name>
<organism evidence="3 4">
    <name type="scientific">Mucilaginibacter agri</name>
    <dbReference type="NCBI Taxonomy" id="2695265"/>
    <lineage>
        <taxon>Bacteria</taxon>
        <taxon>Pseudomonadati</taxon>
        <taxon>Bacteroidota</taxon>
        <taxon>Sphingobacteriia</taxon>
        <taxon>Sphingobacteriales</taxon>
        <taxon>Sphingobacteriaceae</taxon>
        <taxon>Mucilaginibacter</taxon>
    </lineage>
</organism>